<dbReference type="AlphaFoldDB" id="A0A4D6WLF9"/>
<dbReference type="InterPro" id="IPR018490">
    <property type="entry name" value="cNMP-bd_dom_sf"/>
</dbReference>
<dbReference type="EMBL" id="MK814611">
    <property type="protein sequence ID" value="QCI04547.1"/>
    <property type="molecule type" value="Genomic_DNA"/>
</dbReference>
<reference evidence="1" key="1">
    <citation type="journal article" date="2019" name="Mol. Phylogenet. Evol.">
        <title>Morphological evolution and classification of the red algal order Ceramiales inferred using plastid phylogenomics.</title>
        <authorList>
            <person name="Diaz-Tapia P."/>
            <person name="Pasella M.M."/>
            <person name="Verbruggen H."/>
            <person name="Maggs C.A."/>
        </authorList>
    </citation>
    <scope>NUCLEOTIDE SEQUENCE</scope>
    <source>
        <strain evidence="1">PD2929_1</strain>
    </source>
</reference>
<organism evidence="1">
    <name type="scientific">Apoglossum ruscifolium</name>
    <dbReference type="NCBI Taxonomy" id="167976"/>
    <lineage>
        <taxon>Eukaryota</taxon>
        <taxon>Rhodophyta</taxon>
        <taxon>Florideophyceae</taxon>
        <taxon>Rhodymeniophycidae</taxon>
        <taxon>Ceramiales</taxon>
        <taxon>Delesseriaceae</taxon>
        <taxon>Apoglossum</taxon>
    </lineage>
</organism>
<geneLocation type="plastid" evidence="1"/>
<reference evidence="1" key="2">
    <citation type="submission" date="2019-04" db="EMBL/GenBank/DDBJ databases">
        <authorList>
            <person name="Pasella M."/>
        </authorList>
    </citation>
    <scope>NUCLEOTIDE SEQUENCE</scope>
    <source>
        <strain evidence="1">PD2929_1</strain>
    </source>
</reference>
<protein>
    <submittedName>
        <fullName evidence="1">Global nitrogen transcriptional regulator</fullName>
    </submittedName>
</protein>
<proteinExistence type="predicted"/>
<dbReference type="SUPFAM" id="SSF51206">
    <property type="entry name" value="cAMP-binding domain-like"/>
    <property type="match status" value="1"/>
</dbReference>
<sequence>MKWINKFSESQIPYYIYKLNKGDQILYKNTINYNNCMIILNGVLCILKTFNNKKIFTIAILSTNDSINLKYFNINIQYYYKLIALEKT</sequence>
<evidence type="ECO:0000313" key="1">
    <source>
        <dbReference type="EMBL" id="QCI04547.1"/>
    </source>
</evidence>
<accession>A0A4D6WLF9</accession>
<gene>
    <name evidence="1" type="primary">ntcA</name>
</gene>
<keyword evidence="1" id="KW-0934">Plastid</keyword>
<name>A0A4D6WLF9_9FLOR</name>